<dbReference type="GO" id="GO:0006508">
    <property type="term" value="P:proteolysis"/>
    <property type="evidence" value="ECO:0007669"/>
    <property type="project" value="UniProtKB-KW"/>
</dbReference>
<dbReference type="Proteomes" id="UP001474421">
    <property type="component" value="Unassembled WGS sequence"/>
</dbReference>
<keyword evidence="4 10" id="KW-0121">Carboxypeptidase</keyword>
<organism evidence="11 12">
    <name type="scientific">Crotalus adamanteus</name>
    <name type="common">Eastern diamondback rattlesnake</name>
    <dbReference type="NCBI Taxonomy" id="8729"/>
    <lineage>
        <taxon>Eukaryota</taxon>
        <taxon>Metazoa</taxon>
        <taxon>Chordata</taxon>
        <taxon>Craniata</taxon>
        <taxon>Vertebrata</taxon>
        <taxon>Euteleostomi</taxon>
        <taxon>Lepidosauria</taxon>
        <taxon>Squamata</taxon>
        <taxon>Bifurcata</taxon>
        <taxon>Unidentata</taxon>
        <taxon>Episquamata</taxon>
        <taxon>Toxicofera</taxon>
        <taxon>Serpentes</taxon>
        <taxon>Colubroidea</taxon>
        <taxon>Viperidae</taxon>
        <taxon>Crotalinae</taxon>
        <taxon>Crotalus</taxon>
    </lineage>
</organism>
<dbReference type="FunFam" id="3.40.50.1820:FF:000075">
    <property type="entry name" value="Carboxypeptidase"/>
    <property type="match status" value="1"/>
</dbReference>
<comment type="similarity">
    <text evidence="2 10">Belongs to the peptidase S10 family.</text>
</comment>
<dbReference type="EMBL" id="JAOTOJ010000002">
    <property type="protein sequence ID" value="KAK9407197.1"/>
    <property type="molecule type" value="Genomic_DNA"/>
</dbReference>
<comment type="subcellular location">
    <subcellularLocation>
        <location evidence="1">Secreted</location>
    </subcellularLocation>
</comment>
<keyword evidence="8" id="KW-0325">Glycoprotein</keyword>
<evidence type="ECO:0000256" key="2">
    <source>
        <dbReference type="ARBA" id="ARBA00009431"/>
    </source>
</evidence>
<dbReference type="EC" id="3.4.16.-" evidence="10"/>
<dbReference type="PROSITE" id="PS00131">
    <property type="entry name" value="CARBOXYPEPT_SER_SER"/>
    <property type="match status" value="1"/>
</dbReference>
<evidence type="ECO:0000256" key="8">
    <source>
        <dbReference type="ARBA" id="ARBA00023180"/>
    </source>
</evidence>
<evidence type="ECO:0000313" key="11">
    <source>
        <dbReference type="EMBL" id="KAK9407197.1"/>
    </source>
</evidence>
<dbReference type="InterPro" id="IPR029058">
    <property type="entry name" value="AB_hydrolase_fold"/>
</dbReference>
<accession>A0AAW1BYS2</accession>
<reference evidence="11 12" key="1">
    <citation type="journal article" date="2024" name="Proc. Natl. Acad. Sci. U.S.A.">
        <title>The genetic regulatory architecture and epigenomic basis for age-related changes in rattlesnake venom.</title>
        <authorList>
            <person name="Hogan M.P."/>
            <person name="Holding M.L."/>
            <person name="Nystrom G.S."/>
            <person name="Colston T.J."/>
            <person name="Bartlett D.A."/>
            <person name="Mason A.J."/>
            <person name="Ellsworth S.A."/>
            <person name="Rautsaw R.M."/>
            <person name="Lawrence K.C."/>
            <person name="Strickland J.L."/>
            <person name="He B."/>
            <person name="Fraser P."/>
            <person name="Margres M.J."/>
            <person name="Gilbert D.M."/>
            <person name="Gibbs H.L."/>
            <person name="Parkinson C.L."/>
            <person name="Rokyta D.R."/>
        </authorList>
    </citation>
    <scope>NUCLEOTIDE SEQUENCE [LARGE SCALE GENOMIC DNA]</scope>
    <source>
        <strain evidence="11">DRR0105</strain>
    </source>
</reference>
<dbReference type="AlphaFoldDB" id="A0AAW1BYS2"/>
<dbReference type="InterPro" id="IPR001563">
    <property type="entry name" value="Peptidase_S10"/>
</dbReference>
<dbReference type="PANTHER" id="PTHR11802:SF3">
    <property type="entry name" value="RETINOID-INDUCIBLE SERINE CARBOXYPEPTIDASE"/>
    <property type="match status" value="1"/>
</dbReference>
<proteinExistence type="inferred from homology"/>
<evidence type="ECO:0000256" key="7">
    <source>
        <dbReference type="ARBA" id="ARBA00022801"/>
    </source>
</evidence>
<dbReference type="Pfam" id="PF00450">
    <property type="entry name" value="Peptidase_S10"/>
    <property type="match status" value="1"/>
</dbReference>
<keyword evidence="3" id="KW-0964">Secreted</keyword>
<gene>
    <name evidence="11" type="ORF">NXF25_005971</name>
</gene>
<keyword evidence="6" id="KW-0732">Signal</keyword>
<keyword evidence="12" id="KW-1185">Reference proteome</keyword>
<sequence length="547" mass="61043">MVHKPKLGQIGARGTWRFFQQSKGAAGAKSVPPGQSQNQRLRFESRAVKAGLTPPVQLVARKGRAGPKRSCEKLLEKTTTSSADGKLKPYDCCPEDCRAVVKMLLTERIILILSLWTLNSAFSIKEPKETKQAWGYVPVRSNASMFWWLYYADSPTQNFTQLPLILWLQGGPGASSCGYGNFEEIGPLDADLKPRNTTWLQAASLLFVDNPVGTGYSYVNDTLAYATDLSMVASDMMVVLREFFKSKVEFQTIPFYIFSESYGGKMAAAIALGVHKAIQGGTIKCNFHGVALGDSWISPLDSVLAWGPYLYSTSFLDDRGLKEVTIAAKKILNAMNIGAFKLATLLWDKAEDIIEKNTNGVNFYNILTHDSSNDAALSSTATETTPFLKLFQRHVQNQIKDKLNDLMNGPIRKKLKIIPDHVKWGGQSAGVFMNMAEDFMKNAIDIVDSLLEANVNVTVYNGQLDLIVPTMGQEAWVRKLKWPKLKEFNALKWQPLYTCPECRDTAAFYKSYCNLSFFWILKAGHMVPADQGDMALKMLRMVTQQKQ</sequence>
<evidence type="ECO:0000256" key="4">
    <source>
        <dbReference type="ARBA" id="ARBA00022645"/>
    </source>
</evidence>
<dbReference type="Gene3D" id="3.40.50.1820">
    <property type="entry name" value="alpha/beta hydrolase"/>
    <property type="match status" value="1"/>
</dbReference>
<dbReference type="SUPFAM" id="SSF53474">
    <property type="entry name" value="alpha/beta-Hydrolases"/>
    <property type="match status" value="1"/>
</dbReference>
<dbReference type="InterPro" id="IPR018202">
    <property type="entry name" value="Ser_caboxypep_ser_AS"/>
</dbReference>
<dbReference type="GO" id="GO:0005576">
    <property type="term" value="C:extracellular region"/>
    <property type="evidence" value="ECO:0007669"/>
    <property type="project" value="UniProtKB-SubCell"/>
</dbReference>
<evidence type="ECO:0000256" key="9">
    <source>
        <dbReference type="ARBA" id="ARBA00055847"/>
    </source>
</evidence>
<protein>
    <recommendedName>
        <fullName evidence="10">Carboxypeptidase</fullName>
        <ecNumber evidence="10">3.4.16.-</ecNumber>
    </recommendedName>
</protein>
<keyword evidence="7 10" id="KW-0378">Hydrolase</keyword>
<dbReference type="PANTHER" id="PTHR11802">
    <property type="entry name" value="SERINE PROTEASE FAMILY S10 SERINE CARBOXYPEPTIDASE"/>
    <property type="match status" value="1"/>
</dbReference>
<comment type="caution">
    <text evidence="11">The sequence shown here is derived from an EMBL/GenBank/DDBJ whole genome shotgun (WGS) entry which is preliminary data.</text>
</comment>
<evidence type="ECO:0000313" key="12">
    <source>
        <dbReference type="Proteomes" id="UP001474421"/>
    </source>
</evidence>
<evidence type="ECO:0000256" key="5">
    <source>
        <dbReference type="ARBA" id="ARBA00022670"/>
    </source>
</evidence>
<dbReference type="GO" id="GO:0004185">
    <property type="term" value="F:serine-type carboxypeptidase activity"/>
    <property type="evidence" value="ECO:0007669"/>
    <property type="project" value="UniProtKB-UniRule"/>
</dbReference>
<name>A0AAW1BYS2_CROAD</name>
<evidence type="ECO:0000256" key="1">
    <source>
        <dbReference type="ARBA" id="ARBA00004613"/>
    </source>
</evidence>
<evidence type="ECO:0000256" key="3">
    <source>
        <dbReference type="ARBA" id="ARBA00022525"/>
    </source>
</evidence>
<evidence type="ECO:0000256" key="6">
    <source>
        <dbReference type="ARBA" id="ARBA00022729"/>
    </source>
</evidence>
<evidence type="ECO:0000256" key="10">
    <source>
        <dbReference type="RuleBase" id="RU361156"/>
    </source>
</evidence>
<dbReference type="PRINTS" id="PR00724">
    <property type="entry name" value="CRBOXYPTASEC"/>
</dbReference>
<comment type="function">
    <text evidence="9">May be involved in vascular wall and kidney homeostasis.</text>
</comment>
<keyword evidence="5 10" id="KW-0645">Protease</keyword>